<dbReference type="SMART" id="SM00256">
    <property type="entry name" value="FBOX"/>
    <property type="match status" value="1"/>
</dbReference>
<evidence type="ECO:0000313" key="3">
    <source>
        <dbReference type="Proteomes" id="UP000467841"/>
    </source>
</evidence>
<evidence type="ECO:0000259" key="1">
    <source>
        <dbReference type="SMART" id="SM00256"/>
    </source>
</evidence>
<dbReference type="Pfam" id="PF00646">
    <property type="entry name" value="F-box"/>
    <property type="match status" value="1"/>
</dbReference>
<dbReference type="Proteomes" id="UP000467841">
    <property type="component" value="Unassembled WGS sequence"/>
</dbReference>
<dbReference type="InterPro" id="IPR017451">
    <property type="entry name" value="F-box-assoc_interact_dom"/>
</dbReference>
<dbReference type="EMBL" id="CACVBM020001607">
    <property type="protein sequence ID" value="CAA7055308.1"/>
    <property type="molecule type" value="Genomic_DNA"/>
</dbReference>
<reference evidence="2" key="1">
    <citation type="submission" date="2020-01" db="EMBL/GenBank/DDBJ databases">
        <authorList>
            <person name="Mishra B."/>
        </authorList>
    </citation>
    <scope>NUCLEOTIDE SEQUENCE [LARGE SCALE GENOMIC DNA]</scope>
</reference>
<dbReference type="OrthoDB" id="1080907at2759"/>
<feature type="domain" description="F-box" evidence="1">
    <location>
        <begin position="27"/>
        <end position="66"/>
    </location>
</feature>
<dbReference type="InterPro" id="IPR001810">
    <property type="entry name" value="F-box_dom"/>
</dbReference>
<dbReference type="AlphaFoldDB" id="A0A6D2KQC1"/>
<dbReference type="InterPro" id="IPR036047">
    <property type="entry name" value="F-box-like_dom_sf"/>
</dbReference>
<name>A0A6D2KQC1_9BRAS</name>
<keyword evidence="3" id="KW-1185">Reference proteome</keyword>
<evidence type="ECO:0000313" key="2">
    <source>
        <dbReference type="EMBL" id="CAA7055308.1"/>
    </source>
</evidence>
<proteinExistence type="predicted"/>
<dbReference type="PANTHER" id="PTHR31111:SF119">
    <property type="entry name" value="F-BOX DOMAIN-CONTAINING PROTEIN"/>
    <property type="match status" value="1"/>
</dbReference>
<dbReference type="NCBIfam" id="TIGR01640">
    <property type="entry name" value="F_box_assoc_1"/>
    <property type="match status" value="1"/>
</dbReference>
<dbReference type="InterPro" id="IPR013187">
    <property type="entry name" value="F-box-assoc_dom_typ3"/>
</dbReference>
<comment type="caution">
    <text evidence="2">The sequence shown here is derived from an EMBL/GenBank/DDBJ whole genome shotgun (WGS) entry which is preliminary data.</text>
</comment>
<organism evidence="2 3">
    <name type="scientific">Microthlaspi erraticum</name>
    <dbReference type="NCBI Taxonomy" id="1685480"/>
    <lineage>
        <taxon>Eukaryota</taxon>
        <taxon>Viridiplantae</taxon>
        <taxon>Streptophyta</taxon>
        <taxon>Embryophyta</taxon>
        <taxon>Tracheophyta</taxon>
        <taxon>Spermatophyta</taxon>
        <taxon>Magnoliopsida</taxon>
        <taxon>eudicotyledons</taxon>
        <taxon>Gunneridae</taxon>
        <taxon>Pentapetalae</taxon>
        <taxon>rosids</taxon>
        <taxon>malvids</taxon>
        <taxon>Brassicales</taxon>
        <taxon>Brassicaceae</taxon>
        <taxon>Coluteocarpeae</taxon>
        <taxon>Microthlaspi</taxon>
    </lineage>
</organism>
<dbReference type="SUPFAM" id="SSF81383">
    <property type="entry name" value="F-box domain"/>
    <property type="match status" value="1"/>
</dbReference>
<dbReference type="Pfam" id="PF08268">
    <property type="entry name" value="FBA_3"/>
    <property type="match status" value="1"/>
</dbReference>
<dbReference type="PANTHER" id="PTHR31111">
    <property type="entry name" value="BNAA05G37150D PROTEIN-RELATED"/>
    <property type="match status" value="1"/>
</dbReference>
<sequence>MEQQEERREKVYVPEKRRRQSKSTLSFPLDLTSEILLRLPEKSVARFGCVSKLWLSITTDPYFINSFEARLPKPTVLLCFKEGNKLFVSSIPQHDHLFKEESSSYSSSQPIYRYHMEFPKISNVPPTESVKGLICFQESAAPIVWNPSKRQFLTLPKPRLSWNDRIKVFLGYDPIEHKHKVMCMPLNRTCDVCRILTLGSDQETWRTVKTNHMHRSSWDTYGRCINGVIYYQAYIYHTRVWVLMSFDVRSETFRKLNLPAAISRDKLLNYKGRLACVGDKGRFIEKNTLWILEDAEKQRWSYKNFDVPFGHFDDSLRTSSELKGFTQAGDLIYAPYTFGKSHYILFCDPVTIRYRRFSLGGIADDEARPIPLNHYYSTPTLHTFPNHI</sequence>
<gene>
    <name evidence="2" type="ORF">MERR_LOCUS42544</name>
</gene>
<accession>A0A6D2KQC1</accession>
<protein>
    <recommendedName>
        <fullName evidence="1">F-box domain-containing protein</fullName>
    </recommendedName>
</protein>